<sequence>ARSAHRCAVVADVALVVAGLSGAAALYIYLSPRAPASATASRSASLERALARSPGRDDALPSRGARAGEGAPAISLSLGAEGVRLGVQF</sequence>
<organism evidence="3 4">
    <name type="scientific">Sorangium cellulosum</name>
    <name type="common">Polyangium cellulosum</name>
    <dbReference type="NCBI Taxonomy" id="56"/>
    <lineage>
        <taxon>Bacteria</taxon>
        <taxon>Pseudomonadati</taxon>
        <taxon>Myxococcota</taxon>
        <taxon>Polyangia</taxon>
        <taxon>Polyangiales</taxon>
        <taxon>Polyangiaceae</taxon>
        <taxon>Sorangium</taxon>
    </lineage>
</organism>
<dbReference type="EMBL" id="JEMB01001564">
    <property type="protein sequence ID" value="KYF86312.1"/>
    <property type="molecule type" value="Genomic_DNA"/>
</dbReference>
<feature type="transmembrane region" description="Helical" evidence="2">
    <location>
        <begin position="7"/>
        <end position="30"/>
    </location>
</feature>
<accession>A0A150S1G2</accession>
<keyword evidence="2" id="KW-0472">Membrane</keyword>
<protein>
    <submittedName>
        <fullName evidence="3">Uncharacterized protein</fullName>
    </submittedName>
</protein>
<comment type="caution">
    <text evidence="3">The sequence shown here is derived from an EMBL/GenBank/DDBJ whole genome shotgun (WGS) entry which is preliminary data.</text>
</comment>
<gene>
    <name evidence="3" type="ORF">BE17_35135</name>
</gene>
<keyword evidence="2" id="KW-1133">Transmembrane helix</keyword>
<name>A0A150S1G2_SORCE</name>
<evidence type="ECO:0000256" key="2">
    <source>
        <dbReference type="SAM" id="Phobius"/>
    </source>
</evidence>
<feature type="region of interest" description="Disordered" evidence="1">
    <location>
        <begin position="48"/>
        <end position="69"/>
    </location>
</feature>
<evidence type="ECO:0000256" key="1">
    <source>
        <dbReference type="SAM" id="MobiDB-lite"/>
    </source>
</evidence>
<feature type="non-terminal residue" evidence="3">
    <location>
        <position position="1"/>
    </location>
</feature>
<proteinExistence type="predicted"/>
<dbReference type="Proteomes" id="UP000075635">
    <property type="component" value="Unassembled WGS sequence"/>
</dbReference>
<evidence type="ECO:0000313" key="4">
    <source>
        <dbReference type="Proteomes" id="UP000075635"/>
    </source>
</evidence>
<dbReference type="AlphaFoldDB" id="A0A150S1G2"/>
<reference evidence="3 4" key="1">
    <citation type="submission" date="2014-02" db="EMBL/GenBank/DDBJ databases">
        <title>The small core and large imbalanced accessory genome model reveals a collaborative survival strategy of Sorangium cellulosum strains in nature.</title>
        <authorList>
            <person name="Han K."/>
            <person name="Peng R."/>
            <person name="Blom J."/>
            <person name="Li Y.-Z."/>
        </authorList>
    </citation>
    <scope>NUCLEOTIDE SEQUENCE [LARGE SCALE GENOMIC DNA]</scope>
    <source>
        <strain evidence="3 4">So0011-07</strain>
    </source>
</reference>
<keyword evidence="2" id="KW-0812">Transmembrane</keyword>
<evidence type="ECO:0000313" key="3">
    <source>
        <dbReference type="EMBL" id="KYF86312.1"/>
    </source>
</evidence>